<dbReference type="FunFam" id="3.20.20.450:FF:000001">
    <property type="entry name" value="Cyclic di-GMP phosphodiesterase yahA"/>
    <property type="match status" value="1"/>
</dbReference>
<dbReference type="SUPFAM" id="SSF141868">
    <property type="entry name" value="EAL domain-like"/>
    <property type="match status" value="1"/>
</dbReference>
<dbReference type="InterPro" id="IPR035919">
    <property type="entry name" value="EAL_sf"/>
</dbReference>
<dbReference type="InterPro" id="IPR043128">
    <property type="entry name" value="Rev_trsase/Diguanyl_cyclase"/>
</dbReference>
<reference evidence="7 8" key="1">
    <citation type="submission" date="2016-08" db="EMBL/GenBank/DDBJ databases">
        <authorList>
            <person name="Seilhamer J.J."/>
        </authorList>
    </citation>
    <scope>NUCLEOTIDE SEQUENCE [LARGE SCALE GENOMIC DNA]</scope>
    <source>
        <strain evidence="7 8">PH27A</strain>
    </source>
</reference>
<dbReference type="Pfam" id="PF00989">
    <property type="entry name" value="PAS"/>
    <property type="match status" value="1"/>
</dbReference>
<dbReference type="Proteomes" id="UP000094291">
    <property type="component" value="Unassembled WGS sequence"/>
</dbReference>
<dbReference type="Gene3D" id="3.20.20.450">
    <property type="entry name" value="EAL domain"/>
    <property type="match status" value="1"/>
</dbReference>
<dbReference type="CDD" id="cd01949">
    <property type="entry name" value="GGDEF"/>
    <property type="match status" value="1"/>
</dbReference>
<dbReference type="CDD" id="cd00130">
    <property type="entry name" value="PAS"/>
    <property type="match status" value="1"/>
</dbReference>
<evidence type="ECO:0000259" key="5">
    <source>
        <dbReference type="PROSITE" id="PS50883"/>
    </source>
</evidence>
<evidence type="ECO:0000313" key="8">
    <source>
        <dbReference type="Proteomes" id="UP000094291"/>
    </source>
</evidence>
<comment type="caution">
    <text evidence="7">The sequence shown here is derived from an EMBL/GenBank/DDBJ whole genome shotgun (WGS) entry which is preliminary data.</text>
</comment>
<evidence type="ECO:0000256" key="2">
    <source>
        <dbReference type="ARBA" id="ARBA00022636"/>
    </source>
</evidence>
<dbReference type="PROSITE" id="PS50883">
    <property type="entry name" value="EAL"/>
    <property type="match status" value="1"/>
</dbReference>
<dbReference type="AlphaFoldDB" id="A0A1E2VCI5"/>
<dbReference type="RefSeq" id="WP_068999546.1">
    <property type="nucleotide sequence ID" value="NZ_MDTQ01000001.1"/>
</dbReference>
<dbReference type="InterPro" id="IPR000700">
    <property type="entry name" value="PAS-assoc_C"/>
</dbReference>
<evidence type="ECO:0000256" key="1">
    <source>
        <dbReference type="ARBA" id="ARBA00012282"/>
    </source>
</evidence>
<protein>
    <recommendedName>
        <fullName evidence="1">cyclic-guanylate-specific phosphodiesterase</fullName>
        <ecNumber evidence="1">3.1.4.52</ecNumber>
    </recommendedName>
</protein>
<dbReference type="SUPFAM" id="SSF55785">
    <property type="entry name" value="PYP-like sensor domain (PAS domain)"/>
    <property type="match status" value="1"/>
</dbReference>
<evidence type="ECO:0000259" key="3">
    <source>
        <dbReference type="PROSITE" id="PS50112"/>
    </source>
</evidence>
<feature type="domain" description="GGDEF" evidence="6">
    <location>
        <begin position="168"/>
        <end position="301"/>
    </location>
</feature>
<dbReference type="Gene3D" id="3.30.450.20">
    <property type="entry name" value="PAS domain"/>
    <property type="match status" value="1"/>
</dbReference>
<name>A0A1E2VCI5_9GAMM</name>
<accession>A0A1E2VCI5</accession>
<keyword evidence="8" id="KW-1185">Reference proteome</keyword>
<dbReference type="NCBIfam" id="TIGR00229">
    <property type="entry name" value="sensory_box"/>
    <property type="match status" value="1"/>
</dbReference>
<dbReference type="InterPro" id="IPR035965">
    <property type="entry name" value="PAS-like_dom_sf"/>
</dbReference>
<proteinExistence type="predicted"/>
<dbReference type="Pfam" id="PF00990">
    <property type="entry name" value="GGDEF"/>
    <property type="match status" value="1"/>
</dbReference>
<dbReference type="SMART" id="SM00267">
    <property type="entry name" value="GGDEF"/>
    <property type="match status" value="1"/>
</dbReference>
<dbReference type="InterPro" id="IPR000014">
    <property type="entry name" value="PAS"/>
</dbReference>
<dbReference type="Gene3D" id="3.30.70.270">
    <property type="match status" value="1"/>
</dbReference>
<evidence type="ECO:0000259" key="4">
    <source>
        <dbReference type="PROSITE" id="PS50113"/>
    </source>
</evidence>
<dbReference type="PROSITE" id="PS50887">
    <property type="entry name" value="GGDEF"/>
    <property type="match status" value="1"/>
</dbReference>
<dbReference type="CDD" id="cd01948">
    <property type="entry name" value="EAL"/>
    <property type="match status" value="1"/>
</dbReference>
<dbReference type="InterPro" id="IPR001633">
    <property type="entry name" value="EAL_dom"/>
</dbReference>
<dbReference type="PROSITE" id="PS50113">
    <property type="entry name" value="PAC"/>
    <property type="match status" value="1"/>
</dbReference>
<dbReference type="InterPro" id="IPR013767">
    <property type="entry name" value="PAS_fold"/>
</dbReference>
<dbReference type="EC" id="3.1.4.52" evidence="1"/>
<feature type="domain" description="PAC" evidence="4">
    <location>
        <begin position="82"/>
        <end position="136"/>
    </location>
</feature>
<feature type="domain" description="PAS" evidence="3">
    <location>
        <begin position="11"/>
        <end position="57"/>
    </location>
</feature>
<dbReference type="SMART" id="SM00052">
    <property type="entry name" value="EAL"/>
    <property type="match status" value="1"/>
</dbReference>
<evidence type="ECO:0000313" key="7">
    <source>
        <dbReference type="EMBL" id="ODC04562.1"/>
    </source>
</evidence>
<dbReference type="PANTHER" id="PTHR44757:SF2">
    <property type="entry name" value="BIOFILM ARCHITECTURE MAINTENANCE PROTEIN MBAA"/>
    <property type="match status" value="1"/>
</dbReference>
<dbReference type="Pfam" id="PF00563">
    <property type="entry name" value="EAL"/>
    <property type="match status" value="1"/>
</dbReference>
<organism evidence="7 8">
    <name type="scientific">Terasakiispira papahanaumokuakeensis</name>
    <dbReference type="NCBI Taxonomy" id="197479"/>
    <lineage>
        <taxon>Bacteria</taxon>
        <taxon>Pseudomonadati</taxon>
        <taxon>Pseudomonadota</taxon>
        <taxon>Gammaproteobacteria</taxon>
        <taxon>Oceanospirillales</taxon>
        <taxon>Terasakiispira</taxon>
    </lineage>
</organism>
<evidence type="ECO:0000259" key="6">
    <source>
        <dbReference type="PROSITE" id="PS50887"/>
    </source>
</evidence>
<dbReference type="InterPro" id="IPR000160">
    <property type="entry name" value="GGDEF_dom"/>
</dbReference>
<feature type="domain" description="EAL" evidence="5">
    <location>
        <begin position="310"/>
        <end position="564"/>
    </location>
</feature>
<keyword evidence="2" id="KW-0973">c-di-GMP</keyword>
<dbReference type="SMART" id="SM00091">
    <property type="entry name" value="PAS"/>
    <property type="match status" value="1"/>
</dbReference>
<dbReference type="OrthoDB" id="9804951at2"/>
<dbReference type="EMBL" id="MDTQ01000001">
    <property type="protein sequence ID" value="ODC04562.1"/>
    <property type="molecule type" value="Genomic_DNA"/>
</dbReference>
<dbReference type="PROSITE" id="PS50112">
    <property type="entry name" value="PAS"/>
    <property type="match status" value="1"/>
</dbReference>
<dbReference type="InterPro" id="IPR052155">
    <property type="entry name" value="Biofilm_reg_signaling"/>
</dbReference>
<dbReference type="PANTHER" id="PTHR44757">
    <property type="entry name" value="DIGUANYLATE CYCLASE DGCP"/>
    <property type="match status" value="1"/>
</dbReference>
<dbReference type="SUPFAM" id="SSF55073">
    <property type="entry name" value="Nucleotide cyclase"/>
    <property type="match status" value="1"/>
</dbReference>
<gene>
    <name evidence="7" type="ORF">BFW38_14510</name>
</gene>
<dbReference type="STRING" id="197479.BFW38_14510"/>
<dbReference type="GO" id="GO:0071111">
    <property type="term" value="F:cyclic-guanylate-specific phosphodiesterase activity"/>
    <property type="evidence" value="ECO:0007669"/>
    <property type="project" value="UniProtKB-EC"/>
</dbReference>
<dbReference type="GO" id="GO:0006355">
    <property type="term" value="P:regulation of DNA-templated transcription"/>
    <property type="evidence" value="ECO:0007669"/>
    <property type="project" value="InterPro"/>
</dbReference>
<sequence length="575" mass="65264">MHPVTTVLPLDSSVLASLVEQTTDMVMITDLDGYIVYVNHAWEVGTGHRQNQVLGKTPALLRSDQHDQHFYRRLWNSLNQGRDFHDIFINRRADGTLFYEEKTLIALRDSENNITHYASIGNSITQDQSTQERLVWLMHHDPVTGLPNRTMMLSQLDEEVARAKHHQHQLAVICLDLDRFKTLNDSLGPKLGDELLHQVACRLQEMLPENAMLARNSSDEFIAIFPSIRNTRTLAYTAHKLLHELERPFLLGDRESYISASMGISIYPDDGHKADQILRNVDAAMHRAKKSGGQQYHFYTEDMMYAAHDRFKLENQLRQALLHKEFYLEYQPRIAMSDGSLRSVEALLRWKNPEGIPVSPAEFIPMLEDMGLITSVGEWVLLTACRQLTQWHSMDLPPFRVSVNLSAKQFQQSNLTEVVAKSLSHAKLEAQWLELEITESLMIENFHQSLEALQELREMGVSLALDDFGAGYSSLGYLKHLPIQTLKIDRGFITDLVYDPADVAIVQAVTGMAHRMGISVTAEGVETSEQLALLAELGCEEGQGFYMGRPMAAEALVEWLTQPQTFRQQLTSKAI</sequence>
<dbReference type="InterPro" id="IPR029787">
    <property type="entry name" value="Nucleotide_cyclase"/>
</dbReference>
<dbReference type="NCBIfam" id="TIGR00254">
    <property type="entry name" value="GGDEF"/>
    <property type="match status" value="1"/>
</dbReference>